<feature type="chain" id="PRO_5008510111" description="Phytase-like domain-containing protein" evidence="1">
    <location>
        <begin position="32"/>
        <end position="380"/>
    </location>
</feature>
<gene>
    <name evidence="3" type="ORF">ASR47_103134</name>
</gene>
<comment type="caution">
    <text evidence="3">The sequence shown here is derived from an EMBL/GenBank/DDBJ whole genome shotgun (WGS) entry which is preliminary data.</text>
</comment>
<dbReference type="RefSeq" id="WP_065306000.1">
    <property type="nucleotide sequence ID" value="NZ_LOCQ01000032.1"/>
</dbReference>
<dbReference type="PATRIC" id="fig|1747903.4.peg.5128"/>
<feature type="signal peptide" evidence="1">
    <location>
        <begin position="1"/>
        <end position="31"/>
    </location>
</feature>
<accession>A0A1A7CAW7</accession>
<reference evidence="3 4" key="1">
    <citation type="submission" date="2016-04" db="EMBL/GenBank/DDBJ databases">
        <title>Draft genome sequence of Janthinobacterium psychrotolerans sp. nov., isolated from freshwater sediments in Denmark.</title>
        <authorList>
            <person name="Gong X."/>
            <person name="Skrivergaard S."/>
            <person name="Korsgaard B.S."/>
            <person name="Schreiber L."/>
            <person name="Marshall I.P."/>
            <person name="Finster K."/>
            <person name="Schramm A."/>
        </authorList>
    </citation>
    <scope>NUCLEOTIDE SEQUENCE [LARGE SCALE GENOMIC DNA]</scope>
    <source>
        <strain evidence="3 4">S3-2</strain>
    </source>
</reference>
<dbReference type="EMBL" id="LOCQ01000032">
    <property type="protein sequence ID" value="OBV41448.1"/>
    <property type="molecule type" value="Genomic_DNA"/>
</dbReference>
<protein>
    <recommendedName>
        <fullName evidence="2">Phytase-like domain-containing protein</fullName>
    </recommendedName>
</protein>
<dbReference type="PROSITE" id="PS51257">
    <property type="entry name" value="PROKAR_LIPOPROTEIN"/>
    <property type="match status" value="1"/>
</dbReference>
<dbReference type="OrthoDB" id="9798539at2"/>
<keyword evidence="4" id="KW-1185">Reference proteome</keyword>
<dbReference type="STRING" id="1747903.ASR47_103134"/>
<proteinExistence type="predicted"/>
<dbReference type="Pfam" id="PF13449">
    <property type="entry name" value="Phytase-like"/>
    <property type="match status" value="1"/>
</dbReference>
<evidence type="ECO:0000256" key="1">
    <source>
        <dbReference type="SAM" id="SignalP"/>
    </source>
</evidence>
<evidence type="ECO:0000259" key="2">
    <source>
        <dbReference type="Pfam" id="PF13449"/>
    </source>
</evidence>
<name>A0A1A7CAW7_9BURK</name>
<sequence>MSRFFIGARAISVLASAIVLLSACASIPADAPITSLRLIGEQRIALKQPFQGTLVGGLSGIAYDAASGDWVLESDDRSEFNPARFYRASLHYDSNGFSGVTLNSVHFFQQASGGNYPNLAHAKLERGEQVPDIETIRVDPVDGSLWYGSEGNRKVGLDPFVTHASRDGRFIATLPTPPMFRVSKQELGSRNNMAFEGLSFSADGKSLWLGMEGALYQDGPLATAEHGSVVRITQLSRAGQVLAQYAYDIEAIASRPAPGRNADNGVSEILAIDARRLLVLERAGVENAEGLYLNHVRLYEMDVEGATDIKDLPALKGASYAPARKRLVLDLQKIGLGRVDNLEGIAWGPRLANGRRSLVLVSDDNFNPQQVTQLLVFEVQ</sequence>
<keyword evidence="1" id="KW-0732">Signal</keyword>
<dbReference type="PANTHER" id="PTHR37957">
    <property type="entry name" value="BLR7070 PROTEIN"/>
    <property type="match status" value="1"/>
</dbReference>
<feature type="domain" description="Phytase-like" evidence="2">
    <location>
        <begin position="54"/>
        <end position="366"/>
    </location>
</feature>
<dbReference type="AlphaFoldDB" id="A0A1A7CAW7"/>
<dbReference type="InterPro" id="IPR027372">
    <property type="entry name" value="Phytase-like_dom"/>
</dbReference>
<dbReference type="Proteomes" id="UP000092713">
    <property type="component" value="Unassembled WGS sequence"/>
</dbReference>
<organism evidence="3 4">
    <name type="scientific">Janthinobacterium psychrotolerans</name>
    <dbReference type="NCBI Taxonomy" id="1747903"/>
    <lineage>
        <taxon>Bacteria</taxon>
        <taxon>Pseudomonadati</taxon>
        <taxon>Pseudomonadota</taxon>
        <taxon>Betaproteobacteria</taxon>
        <taxon>Burkholderiales</taxon>
        <taxon>Oxalobacteraceae</taxon>
        <taxon>Janthinobacterium</taxon>
    </lineage>
</organism>
<evidence type="ECO:0000313" key="4">
    <source>
        <dbReference type="Proteomes" id="UP000092713"/>
    </source>
</evidence>
<dbReference type="PANTHER" id="PTHR37957:SF1">
    <property type="entry name" value="PHYTASE-LIKE DOMAIN-CONTAINING PROTEIN"/>
    <property type="match status" value="1"/>
</dbReference>
<evidence type="ECO:0000313" key="3">
    <source>
        <dbReference type="EMBL" id="OBV41448.1"/>
    </source>
</evidence>